<dbReference type="EMBL" id="BGZK01000103">
    <property type="protein sequence ID" value="GBP19028.1"/>
    <property type="molecule type" value="Genomic_DNA"/>
</dbReference>
<dbReference type="AlphaFoldDB" id="A0A4C1TYM3"/>
<dbReference type="OrthoDB" id="7273888at2759"/>
<protein>
    <submittedName>
        <fullName evidence="1">Uncharacterized protein</fullName>
    </submittedName>
</protein>
<name>A0A4C1TYM3_EUMVA</name>
<reference evidence="1 2" key="1">
    <citation type="journal article" date="2019" name="Commun. Biol.">
        <title>The bagworm genome reveals a unique fibroin gene that provides high tensile strength.</title>
        <authorList>
            <person name="Kono N."/>
            <person name="Nakamura H."/>
            <person name="Ohtoshi R."/>
            <person name="Tomita M."/>
            <person name="Numata K."/>
            <person name="Arakawa K."/>
        </authorList>
    </citation>
    <scope>NUCLEOTIDE SEQUENCE [LARGE SCALE GENOMIC DNA]</scope>
</reference>
<evidence type="ECO:0000313" key="2">
    <source>
        <dbReference type="Proteomes" id="UP000299102"/>
    </source>
</evidence>
<comment type="caution">
    <text evidence="1">The sequence shown here is derived from an EMBL/GenBank/DDBJ whole genome shotgun (WGS) entry which is preliminary data.</text>
</comment>
<sequence length="170" mass="19359">MLSSIGPISSLSGRTFNYEGRVIPKTKFFQKYLNREAIDAKGNFTDEFVHGDPINSENYINDCIKKILISFIDKYYSTNSETFWPDTDASARLSDGGTLTRSKVHHSTKCSPKIFTDVIVSKPSNQPLWIAALLLQRVRTLDVLKRTFLDNTPIKLTDDEDLLQFRFDTA</sequence>
<evidence type="ECO:0000313" key="1">
    <source>
        <dbReference type="EMBL" id="GBP19028.1"/>
    </source>
</evidence>
<proteinExistence type="predicted"/>
<organism evidence="1 2">
    <name type="scientific">Eumeta variegata</name>
    <name type="common">Bagworm moth</name>
    <name type="synonym">Eumeta japonica</name>
    <dbReference type="NCBI Taxonomy" id="151549"/>
    <lineage>
        <taxon>Eukaryota</taxon>
        <taxon>Metazoa</taxon>
        <taxon>Ecdysozoa</taxon>
        <taxon>Arthropoda</taxon>
        <taxon>Hexapoda</taxon>
        <taxon>Insecta</taxon>
        <taxon>Pterygota</taxon>
        <taxon>Neoptera</taxon>
        <taxon>Endopterygota</taxon>
        <taxon>Lepidoptera</taxon>
        <taxon>Glossata</taxon>
        <taxon>Ditrysia</taxon>
        <taxon>Tineoidea</taxon>
        <taxon>Psychidae</taxon>
        <taxon>Oiketicinae</taxon>
        <taxon>Eumeta</taxon>
    </lineage>
</organism>
<keyword evidence="2" id="KW-1185">Reference proteome</keyword>
<gene>
    <name evidence="1" type="ORF">EVAR_78497_1</name>
</gene>
<dbReference type="Proteomes" id="UP000299102">
    <property type="component" value="Unassembled WGS sequence"/>
</dbReference>
<accession>A0A4C1TYM3</accession>